<keyword evidence="2" id="KW-0285">Flavoprotein</keyword>
<dbReference type="PANTHER" id="PTHR10578">
    <property type="entry name" value="S -2-HYDROXY-ACID OXIDASE-RELATED"/>
    <property type="match status" value="1"/>
</dbReference>
<name>A0A383EKC4_9ZZZZ</name>
<reference evidence="6" key="1">
    <citation type="submission" date="2018-05" db="EMBL/GenBank/DDBJ databases">
        <authorList>
            <person name="Lanie J.A."/>
            <person name="Ng W.-L."/>
            <person name="Kazmierczak K.M."/>
            <person name="Andrzejewski T.M."/>
            <person name="Davidsen T.M."/>
            <person name="Wayne K.J."/>
            <person name="Tettelin H."/>
            <person name="Glass J.I."/>
            <person name="Rusch D."/>
            <person name="Podicherti R."/>
            <person name="Tsui H.-C.T."/>
            <person name="Winkler M.E."/>
        </authorList>
    </citation>
    <scope>NUCLEOTIDE SEQUENCE</scope>
</reference>
<feature type="non-terminal residue" evidence="6">
    <location>
        <position position="160"/>
    </location>
</feature>
<evidence type="ECO:0000256" key="3">
    <source>
        <dbReference type="ARBA" id="ARBA00022643"/>
    </source>
</evidence>
<evidence type="ECO:0000313" key="6">
    <source>
        <dbReference type="EMBL" id="SVE57297.1"/>
    </source>
</evidence>
<dbReference type="PROSITE" id="PS51349">
    <property type="entry name" value="FMN_HYDROXY_ACID_DH_2"/>
    <property type="match status" value="1"/>
</dbReference>
<dbReference type="AlphaFoldDB" id="A0A383EKC4"/>
<accession>A0A383EKC4</accession>
<proteinExistence type="predicted"/>
<keyword evidence="4" id="KW-0560">Oxidoreductase</keyword>
<protein>
    <recommendedName>
        <fullName evidence="5">FMN hydroxy acid dehydrogenase domain-containing protein</fullName>
    </recommendedName>
</protein>
<dbReference type="Gene3D" id="3.20.20.70">
    <property type="entry name" value="Aldolase class I"/>
    <property type="match status" value="1"/>
</dbReference>
<evidence type="ECO:0000256" key="4">
    <source>
        <dbReference type="ARBA" id="ARBA00023002"/>
    </source>
</evidence>
<dbReference type="GO" id="GO:0016491">
    <property type="term" value="F:oxidoreductase activity"/>
    <property type="evidence" value="ECO:0007669"/>
    <property type="project" value="UniProtKB-KW"/>
</dbReference>
<dbReference type="Pfam" id="PF01070">
    <property type="entry name" value="FMN_dh"/>
    <property type="match status" value="1"/>
</dbReference>
<dbReference type="EMBL" id="UINC01226704">
    <property type="protein sequence ID" value="SVE57297.1"/>
    <property type="molecule type" value="Genomic_DNA"/>
</dbReference>
<dbReference type="InterPro" id="IPR037396">
    <property type="entry name" value="FMN_HAD"/>
</dbReference>
<evidence type="ECO:0000259" key="5">
    <source>
        <dbReference type="PROSITE" id="PS51349"/>
    </source>
</evidence>
<feature type="domain" description="FMN hydroxy acid dehydrogenase" evidence="5">
    <location>
        <begin position="5"/>
        <end position="160"/>
    </location>
</feature>
<dbReference type="InterPro" id="IPR000262">
    <property type="entry name" value="FMN-dep_DH"/>
</dbReference>
<dbReference type="InterPro" id="IPR013785">
    <property type="entry name" value="Aldolase_TIM"/>
</dbReference>
<gene>
    <name evidence="6" type="ORF">METZ01_LOCUS510151</name>
</gene>
<dbReference type="SUPFAM" id="SSF51395">
    <property type="entry name" value="FMN-linked oxidoreductases"/>
    <property type="match status" value="1"/>
</dbReference>
<evidence type="ECO:0000256" key="1">
    <source>
        <dbReference type="ARBA" id="ARBA00001917"/>
    </source>
</evidence>
<comment type="cofactor">
    <cofactor evidence="1">
        <name>FMN</name>
        <dbReference type="ChEBI" id="CHEBI:58210"/>
    </cofactor>
</comment>
<dbReference type="PANTHER" id="PTHR10578:SF107">
    <property type="entry name" value="2-HYDROXYACID OXIDASE 1"/>
    <property type="match status" value="1"/>
</dbReference>
<evidence type="ECO:0000256" key="2">
    <source>
        <dbReference type="ARBA" id="ARBA00022630"/>
    </source>
</evidence>
<keyword evidence="3" id="KW-0288">FMN</keyword>
<organism evidence="6">
    <name type="scientific">marine metagenome</name>
    <dbReference type="NCBI Taxonomy" id="408172"/>
    <lineage>
        <taxon>unclassified sequences</taxon>
        <taxon>metagenomes</taxon>
        <taxon>ecological metagenomes</taxon>
    </lineage>
</organism>
<sequence>MNKKQLLQQYPSVIDLQRRAQKRMPHISWEYLDCGTGDEKGLERNLQRMSEITLVPKLMLGELSPDMSTTLFGQEYSAPFGMSPVGLSGLMWPRVENILAASAAKYRIPFSLSTVATQTPETIGPIAGDMGWFQLYPPRGLELMEDLLERARDSGFKTLV</sequence>